<evidence type="ECO:0000313" key="13">
    <source>
        <dbReference type="Proteomes" id="UP000663882"/>
    </source>
</evidence>
<dbReference type="Gene3D" id="3.90.176.10">
    <property type="entry name" value="Toxin ADP-ribosyltransferase, Chain A, domain 1"/>
    <property type="match status" value="1"/>
</dbReference>
<dbReference type="InterPro" id="IPR019734">
    <property type="entry name" value="TPR_rpt"/>
</dbReference>
<keyword evidence="9" id="KW-0521">NADP</keyword>
<reference evidence="11" key="1">
    <citation type="submission" date="2021-02" db="EMBL/GenBank/DDBJ databases">
        <authorList>
            <person name="Nowell W R."/>
        </authorList>
    </citation>
    <scope>NUCLEOTIDE SEQUENCE</scope>
</reference>
<evidence type="ECO:0000256" key="6">
    <source>
        <dbReference type="ARBA" id="ARBA00022803"/>
    </source>
</evidence>
<dbReference type="PANTHER" id="PTHR45641">
    <property type="entry name" value="TETRATRICOPEPTIDE REPEAT PROTEIN (AFU_ORTHOLOGUE AFUA_6G03870)"/>
    <property type="match status" value="1"/>
</dbReference>
<gene>
    <name evidence="12" type="ORF">OTI717_LOCUS31408</name>
    <name evidence="11" type="ORF">RFH988_LOCUS35812</name>
</gene>
<evidence type="ECO:0000313" key="11">
    <source>
        <dbReference type="EMBL" id="CAF1427700.1"/>
    </source>
</evidence>
<dbReference type="SUPFAM" id="SSF56399">
    <property type="entry name" value="ADP-ribosylation"/>
    <property type="match status" value="1"/>
</dbReference>
<organism evidence="11 13">
    <name type="scientific">Rotaria sordida</name>
    <dbReference type="NCBI Taxonomy" id="392033"/>
    <lineage>
        <taxon>Eukaryota</taxon>
        <taxon>Metazoa</taxon>
        <taxon>Spiralia</taxon>
        <taxon>Gnathifera</taxon>
        <taxon>Rotifera</taxon>
        <taxon>Eurotatoria</taxon>
        <taxon>Bdelloidea</taxon>
        <taxon>Philodinida</taxon>
        <taxon>Philodinidae</taxon>
        <taxon>Rotaria</taxon>
    </lineage>
</organism>
<feature type="region of interest" description="Disordered" evidence="10">
    <location>
        <begin position="1"/>
        <end position="47"/>
    </location>
</feature>
<keyword evidence="5" id="KW-0677">Repeat</keyword>
<dbReference type="PANTHER" id="PTHR45641:SF1">
    <property type="entry name" value="AAA+ ATPASE DOMAIN-CONTAINING PROTEIN"/>
    <property type="match status" value="1"/>
</dbReference>
<evidence type="ECO:0000256" key="7">
    <source>
        <dbReference type="ARBA" id="ARBA00047597"/>
    </source>
</evidence>
<keyword evidence="4" id="KW-0548">Nucleotidyltransferase</keyword>
<dbReference type="PROSITE" id="PS50293">
    <property type="entry name" value="TPR_REGION"/>
    <property type="match status" value="7"/>
</dbReference>
<sequence length="871" mass="99653">MGCGASTVSNSLSNHPHSNTKEAVNPSSLPSSSNLNQKLEESNSIPKRGQRIDTNEIIENFLLIWLDTKIDVTNEDYQNSIKHLRRTVNTIETFQDIEECIDYTSKLQDKKAFVIISGALCQTVVPRIHHMNQIHSIYIFCRKQEKYEGWAKVWSKIKGIYTEITPICDSARKSARQCDEDSIVISAVSSLNQIEPTFMYTQLFKEIILEIDFDENKEIQNLADYARKKYPDNDEIINEFAEAYPYDLDKNNKPVWWYTRECFTYHMLNKALGTLQVETLLKMGVFIRDLHQNIKKIHLEQINDIDTVYRGKTMSKKEFDSKIKQDGLMSFNNFLSTSIDRHVALHFIEEGLKSNKDKIGVLFEMTIDQSNSLTPFARIKEFSYFKKENEILFSMHTVFRVQQIKEIHENIMTIWQVKLTLTSDSDDQQLNTLTQLMRQEITGTGWQRMGSLLLTMGENDKAEKVYTMLLEQASDDSNKSYCYNQLGMIKDAQGEYNMALEFYTKSLDINEKTLPPNHPNLARSYNNIGSVYDNMGEYSKALSYYEKDLEISLKAFPPNHPSLATSYNNIGFVYNNMGEYSKALSSYERSLEILKIVLPPNHPNLAGSYNNIGEVYRKMGEYLKALSSYERSLEIQKIALPPNHPSLATSYNNIAAVYDNMGEYSKALSSYERSLEIRKIALPPNHPDLATSYNNIGSVYDNMGEYSKALSSYERSLGIKQIALPSNHPDLAGSYNNIGEVYRKMGEHSKALSSYERSLEIQKIALPSNHPNLATSYNNIGAVYDDMGEYSKALSSYERSLEIRKIALPPNHLDLASSYNNIGSVYNNMGEYSKALSYSKKAQEIFQKSLPSNHPYIALVESNIEEVEKKM</sequence>
<dbReference type="Proteomes" id="UP000663823">
    <property type="component" value="Unassembled WGS sequence"/>
</dbReference>
<feature type="repeat" description="TPR" evidence="8">
    <location>
        <begin position="564"/>
        <end position="597"/>
    </location>
</feature>
<feature type="repeat" description="TPR" evidence="8">
    <location>
        <begin position="774"/>
        <end position="807"/>
    </location>
</feature>
<protein>
    <recommendedName>
        <fullName evidence="9">NAD(P)(+)--arginine ADP-ribosyltransferase</fullName>
        <ecNumber evidence="9">2.4.2.31</ecNumber>
    </recommendedName>
    <alternativeName>
        <fullName evidence="9">Mono(ADP-ribosyl)transferase</fullName>
    </alternativeName>
</protein>
<feature type="compositionally biased region" description="Polar residues" evidence="10">
    <location>
        <begin position="1"/>
        <end position="17"/>
    </location>
</feature>
<evidence type="ECO:0000256" key="8">
    <source>
        <dbReference type="PROSITE-ProRule" id="PRU00339"/>
    </source>
</evidence>
<name>A0A815N2S9_9BILA</name>
<dbReference type="EMBL" id="CAJNOO010005689">
    <property type="protein sequence ID" value="CAF1427700.1"/>
    <property type="molecule type" value="Genomic_DNA"/>
</dbReference>
<dbReference type="SMART" id="SM00028">
    <property type="entry name" value="TPR"/>
    <property type="match status" value="10"/>
</dbReference>
<dbReference type="Pfam" id="PF13374">
    <property type="entry name" value="TPR_10"/>
    <property type="match status" value="2"/>
</dbReference>
<dbReference type="AlphaFoldDB" id="A0A815N2S9"/>
<dbReference type="PROSITE" id="PS51996">
    <property type="entry name" value="TR_MART"/>
    <property type="match status" value="1"/>
</dbReference>
<evidence type="ECO:0000256" key="3">
    <source>
        <dbReference type="ARBA" id="ARBA00022679"/>
    </source>
</evidence>
<evidence type="ECO:0000256" key="4">
    <source>
        <dbReference type="ARBA" id="ARBA00022695"/>
    </source>
</evidence>
<comment type="caution">
    <text evidence="11">The sequence shown here is derived from an EMBL/GenBank/DDBJ whole genome shotgun (WGS) entry which is preliminary data.</text>
</comment>
<dbReference type="InterPro" id="IPR000768">
    <property type="entry name" value="ART"/>
</dbReference>
<evidence type="ECO:0000313" key="12">
    <source>
        <dbReference type="EMBL" id="CAF4046369.1"/>
    </source>
</evidence>
<evidence type="ECO:0000256" key="10">
    <source>
        <dbReference type="SAM" id="MobiDB-lite"/>
    </source>
</evidence>
<keyword evidence="3 9" id="KW-0808">Transferase</keyword>
<dbReference type="OrthoDB" id="66906at2759"/>
<feature type="repeat" description="TPR" evidence="8">
    <location>
        <begin position="648"/>
        <end position="681"/>
    </location>
</feature>
<dbReference type="PRINTS" id="PR00381">
    <property type="entry name" value="KINESINLIGHT"/>
</dbReference>
<dbReference type="InterPro" id="IPR011990">
    <property type="entry name" value="TPR-like_helical_dom_sf"/>
</dbReference>
<accession>A0A815N2S9</accession>
<comment type="catalytic activity">
    <reaction evidence="7 9">
        <text>L-arginyl-[protein] + NAD(+) = N(omega)-(ADP-D-ribosyl)-L-arginyl-[protein] + nicotinamide + H(+)</text>
        <dbReference type="Rhea" id="RHEA:19149"/>
        <dbReference type="Rhea" id="RHEA-COMP:10532"/>
        <dbReference type="Rhea" id="RHEA-COMP:15087"/>
        <dbReference type="ChEBI" id="CHEBI:15378"/>
        <dbReference type="ChEBI" id="CHEBI:17154"/>
        <dbReference type="ChEBI" id="CHEBI:29965"/>
        <dbReference type="ChEBI" id="CHEBI:57540"/>
        <dbReference type="ChEBI" id="CHEBI:142554"/>
        <dbReference type="EC" id="2.4.2.31"/>
    </reaction>
</comment>
<feature type="repeat" description="TPR" evidence="8">
    <location>
        <begin position="816"/>
        <end position="849"/>
    </location>
</feature>
<evidence type="ECO:0000256" key="2">
    <source>
        <dbReference type="ARBA" id="ARBA00022676"/>
    </source>
</evidence>
<dbReference type="SUPFAM" id="SSF48452">
    <property type="entry name" value="TPR-like"/>
    <property type="match status" value="3"/>
</dbReference>
<dbReference type="GO" id="GO:0106274">
    <property type="term" value="F:NAD+-protein-arginine ADP-ribosyltransferase activity"/>
    <property type="evidence" value="ECO:0007669"/>
    <property type="project" value="UniProtKB-EC"/>
</dbReference>
<keyword evidence="6 8" id="KW-0802">TPR repeat</keyword>
<keyword evidence="2 9" id="KW-0328">Glycosyltransferase</keyword>
<feature type="compositionally biased region" description="Low complexity" evidence="10">
    <location>
        <begin position="25"/>
        <end position="36"/>
    </location>
</feature>
<feature type="repeat" description="TPR" evidence="8">
    <location>
        <begin position="480"/>
        <end position="513"/>
    </location>
</feature>
<proteinExistence type="inferred from homology"/>
<evidence type="ECO:0000256" key="1">
    <source>
        <dbReference type="ARBA" id="ARBA00009558"/>
    </source>
</evidence>
<feature type="repeat" description="TPR" evidence="8">
    <location>
        <begin position="690"/>
        <end position="723"/>
    </location>
</feature>
<feature type="repeat" description="TPR" evidence="8">
    <location>
        <begin position="606"/>
        <end position="639"/>
    </location>
</feature>
<feature type="repeat" description="TPR" evidence="8">
    <location>
        <begin position="732"/>
        <end position="765"/>
    </location>
</feature>
<dbReference type="PROSITE" id="PS50005">
    <property type="entry name" value="TPR"/>
    <property type="match status" value="9"/>
</dbReference>
<dbReference type="Pfam" id="PF13424">
    <property type="entry name" value="TPR_12"/>
    <property type="match status" value="4"/>
</dbReference>
<comment type="similarity">
    <text evidence="1 9">Belongs to the Arg-specific ADP-ribosyltransferase family.</text>
</comment>
<dbReference type="EMBL" id="CAJOAX010008973">
    <property type="protein sequence ID" value="CAF4046369.1"/>
    <property type="molecule type" value="Genomic_DNA"/>
</dbReference>
<dbReference type="GO" id="GO:0016779">
    <property type="term" value="F:nucleotidyltransferase activity"/>
    <property type="evidence" value="ECO:0007669"/>
    <property type="project" value="UniProtKB-KW"/>
</dbReference>
<dbReference type="Gene3D" id="1.25.40.10">
    <property type="entry name" value="Tetratricopeptide repeat domain"/>
    <property type="match status" value="3"/>
</dbReference>
<keyword evidence="9" id="KW-0520">NAD</keyword>
<evidence type="ECO:0000256" key="9">
    <source>
        <dbReference type="RuleBase" id="RU361228"/>
    </source>
</evidence>
<evidence type="ECO:0000256" key="5">
    <source>
        <dbReference type="ARBA" id="ARBA00022737"/>
    </source>
</evidence>
<dbReference type="Proteomes" id="UP000663882">
    <property type="component" value="Unassembled WGS sequence"/>
</dbReference>
<dbReference type="EC" id="2.4.2.31" evidence="9"/>
<feature type="repeat" description="TPR" evidence="8">
    <location>
        <begin position="522"/>
        <end position="555"/>
    </location>
</feature>
<dbReference type="Pfam" id="PF01129">
    <property type="entry name" value="ART"/>
    <property type="match status" value="1"/>
</dbReference>